<feature type="compositionally biased region" description="Basic and acidic residues" evidence="3">
    <location>
        <begin position="28"/>
        <end position="37"/>
    </location>
</feature>
<dbReference type="Pfam" id="PF02666">
    <property type="entry name" value="PS_Dcarbxylase"/>
    <property type="match status" value="1"/>
</dbReference>
<evidence type="ECO:0000313" key="6">
    <source>
        <dbReference type="Proteomes" id="UP000664521"/>
    </source>
</evidence>
<dbReference type="PANTHER" id="PTHR10067:SF9">
    <property type="entry name" value="PHOSPHATIDYLSERINE DECARBOXYLASE FAMILY PROTEIN (AFU_ORTHOLOGUE AFUA_7G01730)"/>
    <property type="match status" value="1"/>
</dbReference>
<keyword evidence="1" id="KW-0210">Decarboxylase</keyword>
<dbReference type="GO" id="GO:0006646">
    <property type="term" value="P:phosphatidylethanolamine biosynthetic process"/>
    <property type="evidence" value="ECO:0007669"/>
    <property type="project" value="TreeGrafter"/>
</dbReference>
<keyword evidence="6" id="KW-1185">Reference proteome</keyword>
<accession>A0A8H3EYA7</accession>
<evidence type="ECO:0000313" key="5">
    <source>
        <dbReference type="EMBL" id="CAF9915776.1"/>
    </source>
</evidence>
<feature type="region of interest" description="Disordered" evidence="3">
    <location>
        <begin position="28"/>
        <end position="57"/>
    </location>
</feature>
<organism evidence="5 6">
    <name type="scientific">Heterodermia speciosa</name>
    <dbReference type="NCBI Taxonomy" id="116794"/>
    <lineage>
        <taxon>Eukaryota</taxon>
        <taxon>Fungi</taxon>
        <taxon>Dikarya</taxon>
        <taxon>Ascomycota</taxon>
        <taxon>Pezizomycotina</taxon>
        <taxon>Lecanoromycetes</taxon>
        <taxon>OSLEUM clade</taxon>
        <taxon>Lecanoromycetidae</taxon>
        <taxon>Caliciales</taxon>
        <taxon>Physciaceae</taxon>
        <taxon>Heterodermia</taxon>
    </lineage>
</organism>
<evidence type="ECO:0000256" key="2">
    <source>
        <dbReference type="ARBA" id="ARBA00023239"/>
    </source>
</evidence>
<comment type="caution">
    <text evidence="5">The sequence shown here is derived from an EMBL/GenBank/DDBJ whole genome shotgun (WGS) entry which is preliminary data.</text>
</comment>
<feature type="compositionally biased region" description="Basic and acidic residues" evidence="3">
    <location>
        <begin position="47"/>
        <end position="57"/>
    </location>
</feature>
<feature type="domain" description="L-tryptophan decarboxylase PsiD-like" evidence="4">
    <location>
        <begin position="75"/>
        <end position="211"/>
    </location>
</feature>
<evidence type="ECO:0000256" key="3">
    <source>
        <dbReference type="SAM" id="MobiDB-lite"/>
    </source>
</evidence>
<evidence type="ECO:0000259" key="4">
    <source>
        <dbReference type="Pfam" id="PF12588"/>
    </source>
</evidence>
<proteinExistence type="predicted"/>
<dbReference type="GO" id="GO:0004609">
    <property type="term" value="F:phosphatidylserine decarboxylase activity"/>
    <property type="evidence" value="ECO:0007669"/>
    <property type="project" value="InterPro"/>
</dbReference>
<dbReference type="AlphaFoldDB" id="A0A8H3EYA7"/>
<evidence type="ECO:0000256" key="1">
    <source>
        <dbReference type="ARBA" id="ARBA00022793"/>
    </source>
</evidence>
<dbReference type="Proteomes" id="UP000664521">
    <property type="component" value="Unassembled WGS sequence"/>
</dbReference>
<dbReference type="InterPro" id="IPR022237">
    <property type="entry name" value="PsiD-like"/>
</dbReference>
<dbReference type="EMBL" id="CAJPDS010000016">
    <property type="protein sequence ID" value="CAF9915776.1"/>
    <property type="molecule type" value="Genomic_DNA"/>
</dbReference>
<dbReference type="InterPro" id="IPR003817">
    <property type="entry name" value="PS_Dcarbxylase"/>
</dbReference>
<protein>
    <recommendedName>
        <fullName evidence="4">L-tryptophan decarboxylase PsiD-like domain-containing protein</fullName>
    </recommendedName>
</protein>
<reference evidence="5" key="1">
    <citation type="submission" date="2021-03" db="EMBL/GenBank/DDBJ databases">
        <authorList>
            <person name="Tagirdzhanova G."/>
        </authorList>
    </citation>
    <scope>NUCLEOTIDE SEQUENCE</scope>
</reference>
<dbReference type="Pfam" id="PF12588">
    <property type="entry name" value="PSDC"/>
    <property type="match status" value="1"/>
</dbReference>
<keyword evidence="2" id="KW-0456">Lyase</keyword>
<dbReference type="GO" id="GO:0005739">
    <property type="term" value="C:mitochondrion"/>
    <property type="evidence" value="ECO:0007669"/>
    <property type="project" value="TreeGrafter"/>
</dbReference>
<dbReference type="PANTHER" id="PTHR10067">
    <property type="entry name" value="PHOSPHATIDYLSERINE DECARBOXYLASE"/>
    <property type="match status" value="1"/>
</dbReference>
<sequence>MGNIIGAVRGQNGGRAYSCSQKVLHSDTTEGANKSEMHCPTYSNPIESKHEGEDKAEGQAVHRRCRAPIGSKLLPVIQELQIIIETDPQLFMLFHTMFEEVPKPQPASGILPVSLPGLQSYQDMLEALNVIIQQAPAYTTTLWAGFPINYEFREVMCTESGREAFLNEKVNAQFKKILNEWSAFLDSTDSVAVLSDDSSEGWFGAAAMRDMPTFVDDFECDPSRPHHGFSSWGHFFTRELRAGARPIADPEDNKVVVSPCEASPYRIASGIKSVDRFWVKGQPYSLDHMLAQDPLAAQFYGGSIYQAFLSAQSYHRWHSPVAGRIVKAYVQPGSYYSTAPSASDDKAPAEDSQAYLTAVATRAMIFIEAAHPGIGLICFLPVGMAECSSCLITVTEGQQVEKGQELGMFRYGGSTFCLIFGPRTTLRFDLHGNETSLNGPNTLVNARIATLSS</sequence>
<name>A0A8H3EYA7_9LECA</name>
<gene>
    <name evidence="5" type="ORF">HETSPECPRED_002580</name>
</gene>
<dbReference type="OrthoDB" id="5973539at2759"/>